<dbReference type="GO" id="GO:0046983">
    <property type="term" value="F:protein dimerization activity"/>
    <property type="evidence" value="ECO:0007669"/>
    <property type="project" value="InterPro"/>
</dbReference>
<dbReference type="InterPro" id="IPR008906">
    <property type="entry name" value="HATC_C_dom"/>
</dbReference>
<protein>
    <recommendedName>
        <fullName evidence="3">TTF-type domain-containing protein</fullName>
    </recommendedName>
</protein>
<dbReference type="PANTHER" id="PTHR45749">
    <property type="match status" value="1"/>
</dbReference>
<feature type="domain" description="TTF-type" evidence="3">
    <location>
        <begin position="220"/>
        <end position="330"/>
    </location>
</feature>
<accession>A0A4Y2CVI0</accession>
<dbReference type="SMART" id="SM00597">
    <property type="entry name" value="ZnF_TTF"/>
    <property type="match status" value="1"/>
</dbReference>
<dbReference type="EMBL" id="BGPR01087746">
    <property type="protein sequence ID" value="GBM08383.1"/>
    <property type="molecule type" value="Genomic_DNA"/>
</dbReference>
<sequence>MSFRRNRYKVECVLCKERFDNDYTKRHTNLKHPELEQQNRVVPVLEVGVKKRRNPWEIVVSKVPRHDDGESIDILQASSAKDFDENSNAPTKNHELKEIDTDLMASGVQENSPANENESEDNSECENIDENSNATPKDHELKEIDTDSMYSESEESSIANDSENDSECEEAGILGARQNSISVLENKYIPPGPSDISRTKSCNPTRPDLESYPMHKDGKFFRSFTKKFYKYEWLEYSVCKDAVFCYYCRHFLHDNDGDPCNEAFRVDGFRHWKKCYGKDKKENRLLKHQLSSSHCKAVINCKLFKEVQNNGNILMQLSNEKTSIIKENRHYIRTLCEILLLTAQQKIGMRESREFRQSDVAITTDIIDYGPHSGNFLSMLAFVAKHDDIIARKIRHGPSNSKYTHHSIQNALLDIMAEEVVNEISNEVRKAEYFSILADETKDVGKREQLSLAVRYLYNDSIYEEFLSMEELSSLDANSLTDKIIQTLKRNNISMAVFQLSKATSDLLQSPQLDYSEALTLLDCLKDDLMKMRKKSSLEAMWGKAASLCQEMGLEEEKKKRRKKLPLFLKNFLVESPAEKEEVDNYETYCRTIIAVIDNILSEIDRRFSNENKSIILGLRAFAPESPTFLKKEDILSFAQVYEADTDDLEIELKNMEKVMKRKENDKPSSLLGFQKYVSSIADAFFELNRLLKIACTIPVSTCTCERSFSTLRLVKNYLRNTMVEKKLKSLMVLGIHKRRSKNLDLDNIVKKFDELYPKSRIQLH</sequence>
<feature type="region of interest" description="Disordered" evidence="2">
    <location>
        <begin position="108"/>
        <end position="169"/>
    </location>
</feature>
<evidence type="ECO:0000259" key="3">
    <source>
        <dbReference type="SMART" id="SM00597"/>
    </source>
</evidence>
<dbReference type="PANTHER" id="PTHR45749:SF37">
    <property type="entry name" value="OS05G0311600 PROTEIN"/>
    <property type="match status" value="1"/>
</dbReference>
<organism evidence="4 5">
    <name type="scientific">Araneus ventricosus</name>
    <name type="common">Orbweaver spider</name>
    <name type="synonym">Epeira ventricosa</name>
    <dbReference type="NCBI Taxonomy" id="182803"/>
    <lineage>
        <taxon>Eukaryota</taxon>
        <taxon>Metazoa</taxon>
        <taxon>Ecdysozoa</taxon>
        <taxon>Arthropoda</taxon>
        <taxon>Chelicerata</taxon>
        <taxon>Arachnida</taxon>
        <taxon>Araneae</taxon>
        <taxon>Araneomorphae</taxon>
        <taxon>Entelegynae</taxon>
        <taxon>Araneoidea</taxon>
        <taxon>Araneidae</taxon>
        <taxon>Araneus</taxon>
    </lineage>
</organism>
<evidence type="ECO:0000313" key="5">
    <source>
        <dbReference type="Proteomes" id="UP000499080"/>
    </source>
</evidence>
<dbReference type="Pfam" id="PF05699">
    <property type="entry name" value="Dimer_Tnp_hAT"/>
    <property type="match status" value="1"/>
</dbReference>
<keyword evidence="1" id="KW-0175">Coiled coil</keyword>
<dbReference type="Proteomes" id="UP000499080">
    <property type="component" value="Unassembled WGS sequence"/>
</dbReference>
<gene>
    <name evidence="4" type="ORF">AVEN_211617_1</name>
</gene>
<feature type="compositionally biased region" description="Polar residues" evidence="2">
    <location>
        <begin position="148"/>
        <end position="161"/>
    </location>
</feature>
<dbReference type="AlphaFoldDB" id="A0A4Y2CVI0"/>
<reference evidence="4 5" key="1">
    <citation type="journal article" date="2019" name="Sci. Rep.">
        <title>Orb-weaving spider Araneus ventricosus genome elucidates the spidroin gene catalogue.</title>
        <authorList>
            <person name="Kono N."/>
            <person name="Nakamura H."/>
            <person name="Ohtoshi R."/>
            <person name="Moran D.A.P."/>
            <person name="Shinohara A."/>
            <person name="Yoshida Y."/>
            <person name="Fujiwara M."/>
            <person name="Mori M."/>
            <person name="Tomita M."/>
            <person name="Arakawa K."/>
        </authorList>
    </citation>
    <scope>NUCLEOTIDE SEQUENCE [LARGE SCALE GENOMIC DNA]</scope>
</reference>
<feature type="compositionally biased region" description="Basic and acidic residues" evidence="2">
    <location>
        <begin position="136"/>
        <end position="145"/>
    </location>
</feature>
<dbReference type="OrthoDB" id="1739706at2759"/>
<evidence type="ECO:0000313" key="4">
    <source>
        <dbReference type="EMBL" id="GBM08383.1"/>
    </source>
</evidence>
<feature type="compositionally biased region" description="Acidic residues" evidence="2">
    <location>
        <begin position="117"/>
        <end position="129"/>
    </location>
</feature>
<name>A0A4Y2CVI0_ARAVE</name>
<keyword evidence="5" id="KW-1185">Reference proteome</keyword>
<proteinExistence type="predicted"/>
<evidence type="ECO:0000256" key="2">
    <source>
        <dbReference type="SAM" id="MobiDB-lite"/>
    </source>
</evidence>
<comment type="caution">
    <text evidence="4">The sequence shown here is derived from an EMBL/GenBank/DDBJ whole genome shotgun (WGS) entry which is preliminary data.</text>
</comment>
<dbReference type="InterPro" id="IPR006580">
    <property type="entry name" value="Znf_TTF"/>
</dbReference>
<feature type="coiled-coil region" evidence="1">
    <location>
        <begin position="639"/>
        <end position="666"/>
    </location>
</feature>
<evidence type="ECO:0000256" key="1">
    <source>
        <dbReference type="SAM" id="Coils"/>
    </source>
</evidence>